<name>A0A0B1SUX2_OESDE</name>
<proteinExistence type="predicted"/>
<evidence type="ECO:0000313" key="2">
    <source>
        <dbReference type="Proteomes" id="UP000053660"/>
    </source>
</evidence>
<gene>
    <name evidence="1" type="ORF">OESDEN_11454</name>
</gene>
<evidence type="ECO:0000313" key="1">
    <source>
        <dbReference type="EMBL" id="KHJ88749.1"/>
    </source>
</evidence>
<keyword evidence="2" id="KW-1185">Reference proteome</keyword>
<dbReference type="AlphaFoldDB" id="A0A0B1SUX2"/>
<dbReference type="Proteomes" id="UP000053660">
    <property type="component" value="Unassembled WGS sequence"/>
</dbReference>
<sequence>MASDFMTSYRVKWIQMHGKNTKNEYRASICYDTPASYEDERNEKKWRVRYCLYQQWISEILWLVRAEDAKILDYTEPLYFGAL</sequence>
<organism evidence="1 2">
    <name type="scientific">Oesophagostomum dentatum</name>
    <name type="common">Nodular worm</name>
    <dbReference type="NCBI Taxonomy" id="61180"/>
    <lineage>
        <taxon>Eukaryota</taxon>
        <taxon>Metazoa</taxon>
        <taxon>Ecdysozoa</taxon>
        <taxon>Nematoda</taxon>
        <taxon>Chromadorea</taxon>
        <taxon>Rhabditida</taxon>
        <taxon>Rhabditina</taxon>
        <taxon>Rhabditomorpha</taxon>
        <taxon>Strongyloidea</taxon>
        <taxon>Strongylidae</taxon>
        <taxon>Oesophagostomum</taxon>
    </lineage>
</organism>
<accession>A0A0B1SUX2</accession>
<protein>
    <submittedName>
        <fullName evidence="1">Uncharacterized protein</fullName>
    </submittedName>
</protein>
<reference evidence="1 2" key="1">
    <citation type="submission" date="2014-03" db="EMBL/GenBank/DDBJ databases">
        <title>Draft genome of the hookworm Oesophagostomum dentatum.</title>
        <authorList>
            <person name="Mitreva M."/>
        </authorList>
    </citation>
    <scope>NUCLEOTIDE SEQUENCE [LARGE SCALE GENOMIC DNA]</scope>
    <source>
        <strain evidence="1 2">OD-Hann</strain>
    </source>
</reference>
<dbReference type="EMBL" id="KN555273">
    <property type="protein sequence ID" value="KHJ88749.1"/>
    <property type="molecule type" value="Genomic_DNA"/>
</dbReference>